<dbReference type="EMBL" id="LAZR01020681">
    <property type="protein sequence ID" value="KKL88021.1"/>
    <property type="molecule type" value="Genomic_DNA"/>
</dbReference>
<protein>
    <submittedName>
        <fullName evidence="1">Uncharacterized protein</fullName>
    </submittedName>
</protein>
<dbReference type="AlphaFoldDB" id="A0A0F9GC08"/>
<gene>
    <name evidence="1" type="ORF">LCGC14_1928890</name>
</gene>
<organism evidence="1">
    <name type="scientific">marine sediment metagenome</name>
    <dbReference type="NCBI Taxonomy" id="412755"/>
    <lineage>
        <taxon>unclassified sequences</taxon>
        <taxon>metagenomes</taxon>
        <taxon>ecological metagenomes</taxon>
    </lineage>
</organism>
<name>A0A0F9GC08_9ZZZZ</name>
<proteinExistence type="predicted"/>
<sequence length="82" mass="9493">MSDLLTEQRFITDFISAIFNAVVNQRNRALRAAMKRDPEFKAIITRLAKGRRELHDWAEKQAQGDPQAQKDLEVVRNLTALR</sequence>
<comment type="caution">
    <text evidence="1">The sequence shown here is derived from an EMBL/GenBank/DDBJ whole genome shotgun (WGS) entry which is preliminary data.</text>
</comment>
<evidence type="ECO:0000313" key="1">
    <source>
        <dbReference type="EMBL" id="KKL88021.1"/>
    </source>
</evidence>
<accession>A0A0F9GC08</accession>
<reference evidence="1" key="1">
    <citation type="journal article" date="2015" name="Nature">
        <title>Complex archaea that bridge the gap between prokaryotes and eukaryotes.</title>
        <authorList>
            <person name="Spang A."/>
            <person name="Saw J.H."/>
            <person name="Jorgensen S.L."/>
            <person name="Zaremba-Niedzwiedzka K."/>
            <person name="Martijn J."/>
            <person name="Lind A.E."/>
            <person name="van Eijk R."/>
            <person name="Schleper C."/>
            <person name="Guy L."/>
            <person name="Ettema T.J."/>
        </authorList>
    </citation>
    <scope>NUCLEOTIDE SEQUENCE</scope>
</reference>